<evidence type="ECO:0000259" key="7">
    <source>
        <dbReference type="Pfam" id="PF04138"/>
    </source>
</evidence>
<feature type="transmembrane region" description="Helical" evidence="6">
    <location>
        <begin position="77"/>
        <end position="96"/>
    </location>
</feature>
<evidence type="ECO:0000256" key="4">
    <source>
        <dbReference type="ARBA" id="ARBA00022989"/>
    </source>
</evidence>
<dbReference type="RefSeq" id="WP_169660248.1">
    <property type="nucleotide sequence ID" value="NZ_JABANE010000130.1"/>
</dbReference>
<evidence type="ECO:0000313" key="8">
    <source>
        <dbReference type="EMBL" id="NME72051.1"/>
    </source>
</evidence>
<organism evidence="8 9">
    <name type="scientific">Flammeovirga aprica JL-4</name>
    <dbReference type="NCBI Taxonomy" id="694437"/>
    <lineage>
        <taxon>Bacteria</taxon>
        <taxon>Pseudomonadati</taxon>
        <taxon>Bacteroidota</taxon>
        <taxon>Cytophagia</taxon>
        <taxon>Cytophagales</taxon>
        <taxon>Flammeovirgaceae</taxon>
        <taxon>Flammeovirga</taxon>
    </lineage>
</organism>
<evidence type="ECO:0000313" key="9">
    <source>
        <dbReference type="Proteomes" id="UP000576082"/>
    </source>
</evidence>
<dbReference type="GO" id="GO:0000271">
    <property type="term" value="P:polysaccharide biosynthetic process"/>
    <property type="evidence" value="ECO:0007669"/>
    <property type="project" value="InterPro"/>
</dbReference>
<dbReference type="InterPro" id="IPR007267">
    <property type="entry name" value="GtrA_DPMS_TM"/>
</dbReference>
<evidence type="ECO:0000256" key="5">
    <source>
        <dbReference type="ARBA" id="ARBA00023136"/>
    </source>
</evidence>
<comment type="similarity">
    <text evidence="2">Belongs to the GtrA family.</text>
</comment>
<dbReference type="AlphaFoldDB" id="A0A7X9S0F2"/>
<accession>A0A7X9S0F2</accession>
<dbReference type="PANTHER" id="PTHR38459:SF1">
    <property type="entry name" value="PROPHAGE BACTOPRENOL-LINKED GLUCOSE TRANSLOCASE HOMOLOG"/>
    <property type="match status" value="1"/>
</dbReference>
<keyword evidence="5 6" id="KW-0472">Membrane</keyword>
<dbReference type="EMBL" id="JABANE010000130">
    <property type="protein sequence ID" value="NME72051.1"/>
    <property type="molecule type" value="Genomic_DNA"/>
</dbReference>
<evidence type="ECO:0000256" key="2">
    <source>
        <dbReference type="ARBA" id="ARBA00009399"/>
    </source>
</evidence>
<dbReference type="GO" id="GO:0005886">
    <property type="term" value="C:plasma membrane"/>
    <property type="evidence" value="ECO:0007669"/>
    <property type="project" value="TreeGrafter"/>
</dbReference>
<feature type="domain" description="GtrA/DPMS transmembrane" evidence="7">
    <location>
        <begin position="12"/>
        <end position="127"/>
    </location>
</feature>
<keyword evidence="4 6" id="KW-1133">Transmembrane helix</keyword>
<feature type="transmembrane region" description="Helical" evidence="6">
    <location>
        <begin position="6"/>
        <end position="31"/>
    </location>
</feature>
<proteinExistence type="inferred from homology"/>
<dbReference type="Proteomes" id="UP000576082">
    <property type="component" value="Unassembled WGS sequence"/>
</dbReference>
<sequence>MDWEVLFFKFLKFGVVGFSGLFVDFGTTYVVKEKLKGHKYLANSLGFVLAATSNYILNRLWTFESHDANIGLQYIKFFGVSIIGLFFSNAIIWVLHEKMKLNFYVAKVLAVGVVMIWNFFANLIFTFVE</sequence>
<keyword evidence="9" id="KW-1185">Reference proteome</keyword>
<comment type="subcellular location">
    <subcellularLocation>
        <location evidence="1">Membrane</location>
        <topology evidence="1">Multi-pass membrane protein</topology>
    </subcellularLocation>
</comment>
<evidence type="ECO:0000256" key="3">
    <source>
        <dbReference type="ARBA" id="ARBA00022692"/>
    </source>
</evidence>
<keyword evidence="3 6" id="KW-0812">Transmembrane</keyword>
<protein>
    <submittedName>
        <fullName evidence="8">GtrA family protein</fullName>
    </submittedName>
</protein>
<feature type="transmembrane region" description="Helical" evidence="6">
    <location>
        <begin position="40"/>
        <end position="57"/>
    </location>
</feature>
<gene>
    <name evidence="8" type="ORF">HHU12_29080</name>
</gene>
<evidence type="ECO:0000256" key="1">
    <source>
        <dbReference type="ARBA" id="ARBA00004141"/>
    </source>
</evidence>
<evidence type="ECO:0000256" key="6">
    <source>
        <dbReference type="SAM" id="Phobius"/>
    </source>
</evidence>
<dbReference type="Pfam" id="PF04138">
    <property type="entry name" value="GtrA_DPMS_TM"/>
    <property type="match status" value="1"/>
</dbReference>
<name>A0A7X9S0F2_9BACT</name>
<dbReference type="PANTHER" id="PTHR38459">
    <property type="entry name" value="PROPHAGE BACTOPRENOL-LINKED GLUCOSE TRANSLOCASE HOMOLOG"/>
    <property type="match status" value="1"/>
</dbReference>
<feature type="transmembrane region" description="Helical" evidence="6">
    <location>
        <begin position="108"/>
        <end position="128"/>
    </location>
</feature>
<dbReference type="InterPro" id="IPR051401">
    <property type="entry name" value="GtrA_CellWall_Glycosyl"/>
</dbReference>
<comment type="caution">
    <text evidence="8">The sequence shown here is derived from an EMBL/GenBank/DDBJ whole genome shotgun (WGS) entry which is preliminary data.</text>
</comment>
<reference evidence="8 9" key="1">
    <citation type="submission" date="2020-04" db="EMBL/GenBank/DDBJ databases">
        <title>Flammeovirga sp. SR4, a novel species isolated from seawater.</title>
        <authorList>
            <person name="Wang X."/>
        </authorList>
    </citation>
    <scope>NUCLEOTIDE SEQUENCE [LARGE SCALE GENOMIC DNA]</scope>
    <source>
        <strain evidence="8 9">ATCC 23126</strain>
    </source>
</reference>